<dbReference type="InParanoid" id="D3BVP2"/>
<keyword evidence="2" id="KW-1185">Reference proteome</keyword>
<accession>D3BVP2</accession>
<dbReference type="Proteomes" id="UP000001396">
    <property type="component" value="Unassembled WGS sequence"/>
</dbReference>
<organism evidence="1 2">
    <name type="scientific">Heterostelium pallidum (strain ATCC 26659 / Pp 5 / PN500)</name>
    <name type="common">Cellular slime mold</name>
    <name type="synonym">Polysphondylium pallidum</name>
    <dbReference type="NCBI Taxonomy" id="670386"/>
    <lineage>
        <taxon>Eukaryota</taxon>
        <taxon>Amoebozoa</taxon>
        <taxon>Evosea</taxon>
        <taxon>Eumycetozoa</taxon>
        <taxon>Dictyostelia</taxon>
        <taxon>Acytosteliales</taxon>
        <taxon>Acytosteliaceae</taxon>
        <taxon>Heterostelium</taxon>
    </lineage>
</organism>
<protein>
    <submittedName>
        <fullName evidence="1">Uncharacterized protein</fullName>
    </submittedName>
</protein>
<dbReference type="GeneID" id="31355577"/>
<name>D3BVP2_HETP5</name>
<dbReference type="EMBL" id="ADBJ01000063">
    <property type="protein sequence ID" value="EFA74545.1"/>
    <property type="molecule type" value="Genomic_DNA"/>
</dbReference>
<evidence type="ECO:0000313" key="1">
    <source>
        <dbReference type="EMBL" id="EFA74545.1"/>
    </source>
</evidence>
<proteinExistence type="predicted"/>
<dbReference type="AlphaFoldDB" id="D3BVP2"/>
<comment type="caution">
    <text evidence="1">The sequence shown here is derived from an EMBL/GenBank/DDBJ whole genome shotgun (WGS) entry which is preliminary data.</text>
</comment>
<sequence length="73" mass="8090">MFIIYLPFLTDTVFPSTALSPIDCFHPNVDGQKPKTIGLWINLRKSPITSVTTSTTLVCGAPYVPIYDPYSLI</sequence>
<evidence type="ECO:0000313" key="2">
    <source>
        <dbReference type="Proteomes" id="UP000001396"/>
    </source>
</evidence>
<dbReference type="RefSeq" id="XP_020426679.1">
    <property type="nucleotide sequence ID" value="XM_020571090.1"/>
</dbReference>
<gene>
    <name evidence="1" type="ORF">PPL_00043</name>
</gene>
<reference evidence="1 2" key="1">
    <citation type="journal article" date="2011" name="Genome Res.">
        <title>Phylogeny-wide analysis of social amoeba genomes highlights ancient origins for complex intercellular communication.</title>
        <authorList>
            <person name="Heidel A.J."/>
            <person name="Lawal H.M."/>
            <person name="Felder M."/>
            <person name="Schilde C."/>
            <person name="Helps N.R."/>
            <person name="Tunggal B."/>
            <person name="Rivero F."/>
            <person name="John U."/>
            <person name="Schleicher M."/>
            <person name="Eichinger L."/>
            <person name="Platzer M."/>
            <person name="Noegel A.A."/>
            <person name="Schaap P."/>
            <person name="Gloeckner G."/>
        </authorList>
    </citation>
    <scope>NUCLEOTIDE SEQUENCE [LARGE SCALE GENOMIC DNA]</scope>
    <source>
        <strain evidence="2">ATCC 26659 / Pp 5 / PN500</strain>
    </source>
</reference>